<organism evidence="6 7">
    <name type="scientific">Actinomadura fulvescens</name>
    <dbReference type="NCBI Taxonomy" id="46160"/>
    <lineage>
        <taxon>Bacteria</taxon>
        <taxon>Bacillati</taxon>
        <taxon>Actinomycetota</taxon>
        <taxon>Actinomycetes</taxon>
        <taxon>Streptosporangiales</taxon>
        <taxon>Thermomonosporaceae</taxon>
        <taxon>Actinomadura</taxon>
    </lineage>
</organism>
<protein>
    <submittedName>
        <fullName evidence="6">TetR/AcrR family transcriptional regulator</fullName>
    </submittedName>
</protein>
<dbReference type="PRINTS" id="PR00400">
    <property type="entry name" value="TETREPRESSOR"/>
</dbReference>
<evidence type="ECO:0000256" key="1">
    <source>
        <dbReference type="ARBA" id="ARBA00023015"/>
    </source>
</evidence>
<dbReference type="InterPro" id="IPR003012">
    <property type="entry name" value="Tet_transcr_reg_TetR"/>
</dbReference>
<dbReference type="Pfam" id="PF00440">
    <property type="entry name" value="TetR_N"/>
    <property type="match status" value="1"/>
</dbReference>
<reference evidence="7" key="1">
    <citation type="journal article" date="2019" name="Int. J. Syst. Evol. Microbiol.">
        <title>The Global Catalogue of Microorganisms (GCM) 10K type strain sequencing project: providing services to taxonomists for standard genome sequencing and annotation.</title>
        <authorList>
            <consortium name="The Broad Institute Genomics Platform"/>
            <consortium name="The Broad Institute Genome Sequencing Center for Infectious Disease"/>
            <person name="Wu L."/>
            <person name="Ma J."/>
        </authorList>
    </citation>
    <scope>NUCLEOTIDE SEQUENCE [LARGE SCALE GENOMIC DNA]</scope>
    <source>
        <strain evidence="7">JCM 6833</strain>
    </source>
</reference>
<dbReference type="InterPro" id="IPR050109">
    <property type="entry name" value="HTH-type_TetR-like_transc_reg"/>
</dbReference>
<comment type="caution">
    <text evidence="6">The sequence shown here is derived from an EMBL/GenBank/DDBJ whole genome shotgun (WGS) entry which is preliminary data.</text>
</comment>
<keyword evidence="3" id="KW-0804">Transcription</keyword>
<dbReference type="PANTHER" id="PTHR30055">
    <property type="entry name" value="HTH-TYPE TRANSCRIPTIONAL REGULATOR RUTR"/>
    <property type="match status" value="1"/>
</dbReference>
<dbReference type="PRINTS" id="PR00455">
    <property type="entry name" value="HTHTETR"/>
</dbReference>
<dbReference type="Gene3D" id="1.10.357.10">
    <property type="entry name" value="Tetracycline Repressor, domain 2"/>
    <property type="match status" value="1"/>
</dbReference>
<evidence type="ECO:0000313" key="6">
    <source>
        <dbReference type="EMBL" id="GAA2638655.1"/>
    </source>
</evidence>
<keyword evidence="1" id="KW-0805">Transcription regulation</keyword>
<dbReference type="InterPro" id="IPR001647">
    <property type="entry name" value="HTH_TetR"/>
</dbReference>
<evidence type="ECO:0000259" key="5">
    <source>
        <dbReference type="PROSITE" id="PS50977"/>
    </source>
</evidence>
<keyword evidence="7" id="KW-1185">Reference proteome</keyword>
<evidence type="ECO:0000256" key="2">
    <source>
        <dbReference type="ARBA" id="ARBA00023125"/>
    </source>
</evidence>
<evidence type="ECO:0000313" key="7">
    <source>
        <dbReference type="Proteomes" id="UP001501509"/>
    </source>
</evidence>
<dbReference type="PANTHER" id="PTHR30055:SF151">
    <property type="entry name" value="TRANSCRIPTIONAL REGULATORY PROTEIN"/>
    <property type="match status" value="1"/>
</dbReference>
<dbReference type="RefSeq" id="WP_344549236.1">
    <property type="nucleotide sequence ID" value="NZ_BAAATD010000026.1"/>
</dbReference>
<dbReference type="SUPFAM" id="SSF46689">
    <property type="entry name" value="Homeodomain-like"/>
    <property type="match status" value="1"/>
</dbReference>
<evidence type="ECO:0000256" key="3">
    <source>
        <dbReference type="ARBA" id="ARBA00023163"/>
    </source>
</evidence>
<keyword evidence="2 4" id="KW-0238">DNA-binding</keyword>
<dbReference type="InterPro" id="IPR036271">
    <property type="entry name" value="Tet_transcr_reg_TetR-rel_C_sf"/>
</dbReference>
<dbReference type="Proteomes" id="UP001501509">
    <property type="component" value="Unassembled WGS sequence"/>
</dbReference>
<evidence type="ECO:0000256" key="4">
    <source>
        <dbReference type="PROSITE-ProRule" id="PRU00335"/>
    </source>
</evidence>
<dbReference type="SUPFAM" id="SSF48498">
    <property type="entry name" value="Tetracyclin repressor-like, C-terminal domain"/>
    <property type="match status" value="1"/>
</dbReference>
<sequence length="225" mass="24491">MSRTRTSHGRTGRPPVTSRAQILTAAREIIDRDGWEKLTIRRLAAEIGIGPTTLYHHVRDKKELLLLLLNDYLGQVEHPPLPDDPRDRIIVATTAMHDAGAAWPWVVETATTDGFVALLDESALWMVEVILAAAEDYGCTPAQAVYIFRCIWYYTAGEIIVRANTASRRAGDLGPFSLSDLDASQVPHLAAIGDSWGDVAQADTYVDGLCALVDGLLAQATSAKP</sequence>
<dbReference type="EMBL" id="BAAATD010000026">
    <property type="protein sequence ID" value="GAA2638655.1"/>
    <property type="molecule type" value="Genomic_DNA"/>
</dbReference>
<proteinExistence type="predicted"/>
<dbReference type="PROSITE" id="PS50977">
    <property type="entry name" value="HTH_TETR_2"/>
    <property type="match status" value="1"/>
</dbReference>
<accession>A0ABP6DED8</accession>
<dbReference type="InterPro" id="IPR009057">
    <property type="entry name" value="Homeodomain-like_sf"/>
</dbReference>
<name>A0ABP6DED8_9ACTN</name>
<gene>
    <name evidence="6" type="ORF">GCM10010411_93310</name>
</gene>
<feature type="DNA-binding region" description="H-T-H motif" evidence="4">
    <location>
        <begin position="39"/>
        <end position="58"/>
    </location>
</feature>
<feature type="domain" description="HTH tetR-type" evidence="5">
    <location>
        <begin position="16"/>
        <end position="76"/>
    </location>
</feature>